<sequence>MHNKLMLFVPATALPPPDLRFAAAADQGVKSAKQAWKWLLK</sequence>
<keyword evidence="2" id="KW-1185">Reference proteome</keyword>
<protein>
    <submittedName>
        <fullName evidence="1">Uncharacterized protein</fullName>
    </submittedName>
</protein>
<proteinExistence type="predicted"/>
<dbReference type="AlphaFoldDB" id="A0A5S9Q674"/>
<evidence type="ECO:0000313" key="2">
    <source>
        <dbReference type="Proteomes" id="UP000441399"/>
    </source>
</evidence>
<accession>A0A5S9Q674</accession>
<dbReference type="Proteomes" id="UP000441399">
    <property type="component" value="Unassembled WGS sequence"/>
</dbReference>
<reference evidence="1 2" key="1">
    <citation type="submission" date="2019-11" db="EMBL/GenBank/DDBJ databases">
        <authorList>
            <person name="Holert J."/>
        </authorList>
    </citation>
    <scope>NUCLEOTIDE SEQUENCE [LARGE SCALE GENOMIC DNA]</scope>
    <source>
        <strain evidence="1">SB11_3</strain>
    </source>
</reference>
<evidence type="ECO:0000313" key="1">
    <source>
        <dbReference type="EMBL" id="CAA0113374.1"/>
    </source>
</evidence>
<gene>
    <name evidence="1" type="ORF">OPDIPICF_04720</name>
</gene>
<name>A0A5S9Q674_9GAMM</name>
<dbReference type="EMBL" id="CACSIO010000016">
    <property type="protein sequence ID" value="CAA0113374.1"/>
    <property type="molecule type" value="Genomic_DNA"/>
</dbReference>
<organism evidence="1 2">
    <name type="scientific">BD1-7 clade bacterium</name>
    <dbReference type="NCBI Taxonomy" id="2029982"/>
    <lineage>
        <taxon>Bacteria</taxon>
        <taxon>Pseudomonadati</taxon>
        <taxon>Pseudomonadota</taxon>
        <taxon>Gammaproteobacteria</taxon>
        <taxon>Cellvibrionales</taxon>
        <taxon>Spongiibacteraceae</taxon>
        <taxon>BD1-7 clade</taxon>
    </lineage>
</organism>